<organism evidence="2 3">
    <name type="scientific">Bifidobacterium breve</name>
    <dbReference type="NCBI Taxonomy" id="1685"/>
    <lineage>
        <taxon>Bacteria</taxon>
        <taxon>Bacillati</taxon>
        <taxon>Actinomycetota</taxon>
        <taxon>Actinomycetes</taxon>
        <taxon>Bifidobacteriales</taxon>
        <taxon>Bifidobacteriaceae</taxon>
        <taxon>Bifidobacterium</taxon>
    </lineage>
</organism>
<dbReference type="AlphaFoldDB" id="A0A2K9B1T0"/>
<dbReference type="RefSeq" id="WP_106641515.1">
    <property type="nucleotide sequence ID" value="NZ_CP021558.1"/>
</dbReference>
<dbReference type="Proteomes" id="UP000232491">
    <property type="component" value="Chromosome"/>
</dbReference>
<name>A0A2K9B1T0_BIFBR</name>
<sequence>MVMDRNNRSHRAKGLPQGVAGTYDATASAGGDDVRPPDAAPAPDADAGRLWLDDVLRATVPRTNPDGTVADYRDEPVLQPAEEIRMVDRAAHGRLLRGLKPWFPNEAEAGELAYQIATDRLMALRRSCAADPSKCYSPRLAQYALGQPVRMEAILSKPPYNLSAHRMRVGRRYLDRLREYRAAHGGHLPSESERNRIWDENMADFVNDKIARHVSYGGGMTYSDGQNANPNVSRRMRYDGDGNPLNGRADFERMLKAGRRELAAGRADFGLAIQSRDASDAFATGAVPRTEDADLHETWLLARREGLDTGLLAERLGLDAGTVAGWESEYMAAA</sequence>
<reference evidence="2 3" key="1">
    <citation type="submission" date="2017-05" db="EMBL/GenBank/DDBJ databases">
        <title>Comparative genomics and methylome analysis of the gut commensal Bifidobacterium breve.</title>
        <authorList>
            <person name="Bottacini F."/>
            <person name="Morrissey R."/>
            <person name="Roberts R.J."/>
            <person name="James K."/>
            <person name="van Breen J."/>
            <person name="Egan M."/>
            <person name="Lambert J."/>
            <person name="van Limpt K."/>
            <person name="Stanton C."/>
            <person name="Knol J."/>
            <person name="O' Connell Motherway M."/>
            <person name="van Sinderen D."/>
        </authorList>
    </citation>
    <scope>NUCLEOTIDE SEQUENCE [LARGE SCALE GENOMIC DNA]</scope>
    <source>
        <strain evidence="2 3">215W447a</strain>
    </source>
</reference>
<proteinExistence type="predicted"/>
<protein>
    <submittedName>
        <fullName evidence="2">Uncharacterized protein</fullName>
    </submittedName>
</protein>
<evidence type="ECO:0000313" key="2">
    <source>
        <dbReference type="EMBL" id="AUE03232.1"/>
    </source>
</evidence>
<gene>
    <name evidence="2" type="ORF">BB215W447A_1216</name>
</gene>
<evidence type="ECO:0000313" key="3">
    <source>
        <dbReference type="Proteomes" id="UP000232491"/>
    </source>
</evidence>
<accession>A0A2K9B1T0</accession>
<feature type="region of interest" description="Disordered" evidence="1">
    <location>
        <begin position="1"/>
        <end position="46"/>
    </location>
</feature>
<dbReference type="EMBL" id="CP021558">
    <property type="protein sequence ID" value="AUE03232.1"/>
    <property type="molecule type" value="Genomic_DNA"/>
</dbReference>
<evidence type="ECO:0000256" key="1">
    <source>
        <dbReference type="SAM" id="MobiDB-lite"/>
    </source>
</evidence>